<reference evidence="1 2" key="1">
    <citation type="submission" date="2013-09" db="EMBL/GenBank/DDBJ databases">
        <title>Complete genome sequence of Spiroplasma mirum suckling mouse cataract agent.</title>
        <authorList>
            <person name="Landry C.A."/>
            <person name="Bastian F.O."/>
            <person name="Thune R.L."/>
        </authorList>
    </citation>
    <scope>NUCLEOTIDE SEQUENCE [LARGE SCALE GENOMIC DNA]</scope>
    <source>
        <strain evidence="1 2">SMCA</strain>
    </source>
</reference>
<keyword evidence="2" id="KW-1185">Reference proteome</keyword>
<proteinExistence type="predicted"/>
<dbReference type="Proteomes" id="UP000019260">
    <property type="component" value="Chromosome"/>
</dbReference>
<protein>
    <submittedName>
        <fullName evidence="1">Uncharacterized protein</fullName>
    </submittedName>
</protein>
<dbReference type="PATRIC" id="fig|838561.3.peg.1301"/>
<dbReference type="STRING" id="838561.P344_06760"/>
<dbReference type="HOGENOM" id="CLU_3276873_0_0_14"/>
<name>W6APK3_9MOLU</name>
<sequence>MPETEQTKIVLLNNSVNIKSKDELVYADKIKAAIEGKNQGA</sequence>
<evidence type="ECO:0000313" key="2">
    <source>
        <dbReference type="Proteomes" id="UP000019260"/>
    </source>
</evidence>
<dbReference type="EMBL" id="CP006720">
    <property type="protein sequence ID" value="AHI58650.1"/>
    <property type="molecule type" value="Genomic_DNA"/>
</dbReference>
<dbReference type="RefSeq" id="WP_269078596.1">
    <property type="nucleotide sequence ID" value="NZ_CP002082.1"/>
</dbReference>
<dbReference type="AlphaFoldDB" id="W6APK3"/>
<dbReference type="KEGG" id="smia:P344_06760"/>
<accession>W6APK3</accession>
<gene>
    <name evidence="1" type="ORF">P344_06760</name>
</gene>
<organism evidence="1 2">
    <name type="scientific">Spiroplasma mirum ATCC 29335</name>
    <dbReference type="NCBI Taxonomy" id="838561"/>
    <lineage>
        <taxon>Bacteria</taxon>
        <taxon>Bacillati</taxon>
        <taxon>Mycoplasmatota</taxon>
        <taxon>Mollicutes</taxon>
        <taxon>Entomoplasmatales</taxon>
        <taxon>Spiroplasmataceae</taxon>
        <taxon>Spiroplasma</taxon>
    </lineage>
</organism>
<evidence type="ECO:0000313" key="1">
    <source>
        <dbReference type="EMBL" id="AHI58650.1"/>
    </source>
</evidence>